<feature type="compositionally biased region" description="Low complexity" evidence="1">
    <location>
        <begin position="46"/>
        <end position="65"/>
    </location>
</feature>
<keyword evidence="3" id="KW-0223">Dioxygenase</keyword>
<feature type="region of interest" description="Disordered" evidence="1">
    <location>
        <begin position="46"/>
        <end position="98"/>
    </location>
</feature>
<evidence type="ECO:0000313" key="3">
    <source>
        <dbReference type="EMBL" id="QUT08413.1"/>
    </source>
</evidence>
<dbReference type="AlphaFoldDB" id="A0A975Q4A1"/>
<accession>A0A975Q4A1</accession>
<evidence type="ECO:0000313" key="4">
    <source>
        <dbReference type="Proteomes" id="UP000681425"/>
    </source>
</evidence>
<reference evidence="3" key="1">
    <citation type="submission" date="2021-04" db="EMBL/GenBank/DDBJ databases">
        <title>Isolation of p-tert-butylphenol degrading bacteria Sphingobium phenoxybenzoativorans Tas13 from active sludge.</title>
        <authorList>
            <person name="Li Y."/>
        </authorList>
    </citation>
    <scope>NUCLEOTIDE SEQUENCE</scope>
    <source>
        <strain evidence="3">Tas13</strain>
    </source>
</reference>
<dbReference type="GO" id="GO:0008199">
    <property type="term" value="F:ferric iron binding"/>
    <property type="evidence" value="ECO:0007669"/>
    <property type="project" value="InterPro"/>
</dbReference>
<dbReference type="InterPro" id="IPR000627">
    <property type="entry name" value="Intradiol_dOase_C"/>
</dbReference>
<keyword evidence="3" id="KW-0560">Oxidoreductase</keyword>
<evidence type="ECO:0000259" key="2">
    <source>
        <dbReference type="Pfam" id="PF00775"/>
    </source>
</evidence>
<dbReference type="GO" id="GO:0016702">
    <property type="term" value="F:oxidoreductase activity, acting on single donors with incorporation of molecular oxygen, incorporation of two atoms of oxygen"/>
    <property type="evidence" value="ECO:0007669"/>
    <property type="project" value="InterPro"/>
</dbReference>
<dbReference type="PANTHER" id="PTHR34315:SF1">
    <property type="entry name" value="INTRADIOL RING-CLEAVAGE DIOXYGENASES DOMAIN-CONTAINING PROTEIN-RELATED"/>
    <property type="match status" value="1"/>
</dbReference>
<dbReference type="InterPro" id="IPR015889">
    <property type="entry name" value="Intradiol_dOase_core"/>
</dbReference>
<sequence>MENHDAHDLGLPHDLDVMGRKEVGRRQTLWLLLSGASVALVAACGGDDSTGSSSDSGAGTTTATPTPSPTPTPTPASTSGSCAVTPAETNGPYPADGSNSANGSVVNALIQSGIVRADIRPSFGSYSGTADGITTLLTITLVNTNGSCAPLAGYAVYIWHCTRSGQYSLYDLPQQNYLRGVGVTDSNGQVTFTTIFPGCYSGRYPHIHFEVYPSLDKATTYANRVLVSQFAMPADACNTVYATSAYATSKTNFASITTANDNVFGDNSTAQITAMTPVMTGDITNGYTGSVTVGLAV</sequence>
<keyword evidence="4" id="KW-1185">Reference proteome</keyword>
<dbReference type="SUPFAM" id="SSF49482">
    <property type="entry name" value="Aromatic compound dioxygenase"/>
    <property type="match status" value="1"/>
</dbReference>
<dbReference type="Gene3D" id="2.60.130.10">
    <property type="entry name" value="Aromatic compound dioxygenase"/>
    <property type="match status" value="1"/>
</dbReference>
<dbReference type="EMBL" id="CP073910">
    <property type="protein sequence ID" value="QUT08413.1"/>
    <property type="molecule type" value="Genomic_DNA"/>
</dbReference>
<organism evidence="3 4">
    <name type="scientific">Sphingobium phenoxybenzoativorans</name>
    <dbReference type="NCBI Taxonomy" id="1592790"/>
    <lineage>
        <taxon>Bacteria</taxon>
        <taxon>Pseudomonadati</taxon>
        <taxon>Pseudomonadota</taxon>
        <taxon>Alphaproteobacteria</taxon>
        <taxon>Sphingomonadales</taxon>
        <taxon>Sphingomonadaceae</taxon>
        <taxon>Sphingobium</taxon>
    </lineage>
</organism>
<proteinExistence type="predicted"/>
<dbReference type="Pfam" id="PF00775">
    <property type="entry name" value="Dioxygenase_C"/>
    <property type="match status" value="1"/>
</dbReference>
<name>A0A975Q4A1_9SPHN</name>
<dbReference type="KEGG" id="spph:KFK14_22845"/>
<gene>
    <name evidence="3" type="ORF">KFK14_22845</name>
</gene>
<protein>
    <submittedName>
        <fullName evidence="3">Intradiol ring-cleavage dioxygenase</fullName>
    </submittedName>
</protein>
<evidence type="ECO:0000256" key="1">
    <source>
        <dbReference type="SAM" id="MobiDB-lite"/>
    </source>
</evidence>
<dbReference type="PANTHER" id="PTHR34315">
    <property type="match status" value="1"/>
</dbReference>
<feature type="domain" description="Intradiol ring-cleavage dioxygenases" evidence="2">
    <location>
        <begin position="129"/>
        <end position="203"/>
    </location>
</feature>
<dbReference type="Proteomes" id="UP000681425">
    <property type="component" value="Chromosome"/>
</dbReference>